<organism evidence="4 5">
    <name type="scientific">Silvanigrella paludirubra</name>
    <dbReference type="NCBI Taxonomy" id="2499159"/>
    <lineage>
        <taxon>Bacteria</taxon>
        <taxon>Pseudomonadati</taxon>
        <taxon>Bdellovibrionota</taxon>
        <taxon>Oligoflexia</taxon>
        <taxon>Silvanigrellales</taxon>
        <taxon>Silvanigrellaceae</taxon>
        <taxon>Silvanigrella</taxon>
    </lineage>
</organism>
<dbReference type="GO" id="GO:0000160">
    <property type="term" value="P:phosphorelay signal transduction system"/>
    <property type="evidence" value="ECO:0007669"/>
    <property type="project" value="InterPro"/>
</dbReference>
<dbReference type="Gene3D" id="3.40.50.2300">
    <property type="match status" value="1"/>
</dbReference>
<dbReference type="RefSeq" id="WP_153419561.1">
    <property type="nucleotide sequence ID" value="NZ_WFLM01000002.1"/>
</dbReference>
<accession>A0A6N6VZJ2</accession>
<name>A0A6N6VZJ2_9BACT</name>
<dbReference type="Proteomes" id="UP000437748">
    <property type="component" value="Unassembled WGS sequence"/>
</dbReference>
<dbReference type="InterPro" id="IPR001789">
    <property type="entry name" value="Sig_transdc_resp-reg_receiver"/>
</dbReference>
<dbReference type="GO" id="GO:0035438">
    <property type="term" value="F:cyclic-di-GMP binding"/>
    <property type="evidence" value="ECO:0007669"/>
    <property type="project" value="InterPro"/>
</dbReference>
<dbReference type="Pfam" id="PF00072">
    <property type="entry name" value="Response_reg"/>
    <property type="match status" value="1"/>
</dbReference>
<protein>
    <submittedName>
        <fullName evidence="4">Response regulator</fullName>
    </submittedName>
</protein>
<dbReference type="InterPro" id="IPR011006">
    <property type="entry name" value="CheY-like_superfamily"/>
</dbReference>
<dbReference type="PANTHER" id="PTHR44591">
    <property type="entry name" value="STRESS RESPONSE REGULATOR PROTEIN 1"/>
    <property type="match status" value="1"/>
</dbReference>
<gene>
    <name evidence="4" type="ORF">GCL60_06610</name>
</gene>
<keyword evidence="5" id="KW-1185">Reference proteome</keyword>
<evidence type="ECO:0000256" key="1">
    <source>
        <dbReference type="ARBA" id="ARBA00022553"/>
    </source>
</evidence>
<dbReference type="OrthoDB" id="5296245at2"/>
<dbReference type="InterPro" id="IPR050595">
    <property type="entry name" value="Bact_response_regulator"/>
</dbReference>
<evidence type="ECO:0000256" key="2">
    <source>
        <dbReference type="PROSITE-ProRule" id="PRU00169"/>
    </source>
</evidence>
<dbReference type="InterPro" id="IPR009875">
    <property type="entry name" value="PilZ_domain"/>
</dbReference>
<reference evidence="4 5" key="1">
    <citation type="submission" date="2019-10" db="EMBL/GenBank/DDBJ databases">
        <title>New species of Slilvanegrellaceae.</title>
        <authorList>
            <person name="Pitt A."/>
            <person name="Hahn M.W."/>
        </authorList>
    </citation>
    <scope>NUCLEOTIDE SEQUENCE [LARGE SCALE GENOMIC DNA]</scope>
    <source>
        <strain evidence="4 5">SP-Ram-0.45-NSY-1</strain>
    </source>
</reference>
<sequence>MAAESVKNFNDEKPFGKLSVVIADDQSMKARIMADYLKISGFLITIASSIDEMRRALDLEKIDVVIMNYHFKNGRGLSDIKNAKNKSKNAKVKFIVIGSKDDEHAKENSYRNQCDIFLVNPFPWAELIQDIKKLSKQEYRKSERMKCHIAFKVTKENQIFESTAIDISTDGVFLLDKEKLINPIVGLDIFLEFTLPRSKELLKCYGKVVRVNDKGFALQFQNLSDFDKRKIKTGVL</sequence>
<evidence type="ECO:0000313" key="4">
    <source>
        <dbReference type="EMBL" id="KAB8039928.1"/>
    </source>
</evidence>
<dbReference type="EMBL" id="WFLM01000002">
    <property type="protein sequence ID" value="KAB8039928.1"/>
    <property type="molecule type" value="Genomic_DNA"/>
</dbReference>
<evidence type="ECO:0000313" key="5">
    <source>
        <dbReference type="Proteomes" id="UP000437748"/>
    </source>
</evidence>
<dbReference type="Pfam" id="PF07238">
    <property type="entry name" value="PilZ"/>
    <property type="match status" value="1"/>
</dbReference>
<dbReference type="PANTHER" id="PTHR44591:SF3">
    <property type="entry name" value="RESPONSE REGULATORY DOMAIN-CONTAINING PROTEIN"/>
    <property type="match status" value="1"/>
</dbReference>
<evidence type="ECO:0000259" key="3">
    <source>
        <dbReference type="PROSITE" id="PS50110"/>
    </source>
</evidence>
<comment type="caution">
    <text evidence="2">Lacks conserved residue(s) required for the propagation of feature annotation.</text>
</comment>
<dbReference type="Gene3D" id="2.40.10.220">
    <property type="entry name" value="predicted glycosyltransferase like domains"/>
    <property type="match status" value="1"/>
</dbReference>
<dbReference type="PROSITE" id="PS50110">
    <property type="entry name" value="RESPONSE_REGULATORY"/>
    <property type="match status" value="1"/>
</dbReference>
<dbReference type="AlphaFoldDB" id="A0A6N6VZJ2"/>
<keyword evidence="1" id="KW-0597">Phosphoprotein</keyword>
<dbReference type="SUPFAM" id="SSF141371">
    <property type="entry name" value="PilZ domain-like"/>
    <property type="match status" value="1"/>
</dbReference>
<dbReference type="SUPFAM" id="SSF52172">
    <property type="entry name" value="CheY-like"/>
    <property type="match status" value="1"/>
</dbReference>
<dbReference type="SMART" id="SM00448">
    <property type="entry name" value="REC"/>
    <property type="match status" value="1"/>
</dbReference>
<comment type="caution">
    <text evidence="4">The sequence shown here is derived from an EMBL/GenBank/DDBJ whole genome shotgun (WGS) entry which is preliminary data.</text>
</comment>
<feature type="domain" description="Response regulatory" evidence="3">
    <location>
        <begin position="19"/>
        <end position="135"/>
    </location>
</feature>
<proteinExistence type="predicted"/>